<feature type="repeat" description="WD" evidence="3">
    <location>
        <begin position="136"/>
        <end position="170"/>
    </location>
</feature>
<dbReference type="PROSITE" id="PS50082">
    <property type="entry name" value="WD_REPEATS_2"/>
    <property type="match status" value="1"/>
</dbReference>
<feature type="region of interest" description="Disordered" evidence="4">
    <location>
        <begin position="310"/>
        <end position="368"/>
    </location>
</feature>
<dbReference type="EMBL" id="FN392320">
    <property type="protein sequence ID" value="CAY69731.1"/>
    <property type="molecule type" value="Genomic_DNA"/>
</dbReference>
<evidence type="ECO:0000256" key="1">
    <source>
        <dbReference type="ARBA" id="ARBA00022574"/>
    </source>
</evidence>
<dbReference type="InterPro" id="IPR036322">
    <property type="entry name" value="WD40_repeat_dom_sf"/>
</dbReference>
<keyword evidence="1 3" id="KW-0853">WD repeat</keyword>
<dbReference type="PANTHER" id="PTHR22889">
    <property type="entry name" value="WD REPEAT-CONTAINING PROTEIN 89"/>
    <property type="match status" value="1"/>
</dbReference>
<sequence>MESQLIHTVELGDWALGIASLDNHGIVVSLSDGSLNLVDSNGNFSRTDAHSGCISSLRNVDKKNIVATAAADGVKVWDFRCINQGPVSKFLNEKNVPFLSLDFEHGLLGAGSELEGTDSEIYIWDLRNSSPLRKLSESHHDDITEVKFHGTNKDLLLSGSTDGYVNVYDLTFPEEEDALHQVINFASIHSADFLSASRIYTLSHMETFAIHELNDKSSDLKEPQPVQFGDVREPWNCEYVVNIYPGYVACGSNSQESLTLYPFQNEKVDTERKLTFKPAHGEEVVRDVFFKDSRIYTAGEDSKLKIWQSSHWPAPDGSVDSEELQTSKDENSLNEDYRKFKKHKKDGSKEQKSKKTKKDKHSNRFKPY</sequence>
<dbReference type="SMR" id="C4R2K7"/>
<accession>C4R2K7</accession>
<evidence type="ECO:0000256" key="2">
    <source>
        <dbReference type="ARBA" id="ARBA00022737"/>
    </source>
</evidence>
<reference evidence="5 6" key="1">
    <citation type="journal article" date="2009" name="Nat. Biotechnol.">
        <title>Genome sequence of the recombinant protein production host Pichia pastoris.</title>
        <authorList>
            <person name="De Schutter K."/>
            <person name="Lin Y.C."/>
            <person name="Tiels P."/>
            <person name="Van Hecke A."/>
            <person name="Glinka S."/>
            <person name="Weber-Lehmann J."/>
            <person name="Rouze P."/>
            <person name="Van de Peer Y."/>
            <person name="Callewaert N."/>
        </authorList>
    </citation>
    <scope>NUCLEOTIDE SEQUENCE [LARGE SCALE GENOMIC DNA]</scope>
    <source>
        <strain evidence="6">GS115 / ATCC 20864</strain>
    </source>
</reference>
<dbReference type="InterPro" id="IPR015943">
    <property type="entry name" value="WD40/YVTN_repeat-like_dom_sf"/>
</dbReference>
<dbReference type="FunCoup" id="C4R2K7">
    <property type="interactions" value="725"/>
</dbReference>
<dbReference type="Proteomes" id="UP000000314">
    <property type="component" value="Chromosome 2"/>
</dbReference>
<keyword evidence="6" id="KW-1185">Reference proteome</keyword>
<organism evidence="5 6">
    <name type="scientific">Komagataella phaffii (strain GS115 / ATCC 20864)</name>
    <name type="common">Yeast</name>
    <name type="synonym">Pichia pastoris</name>
    <dbReference type="NCBI Taxonomy" id="644223"/>
    <lineage>
        <taxon>Eukaryota</taxon>
        <taxon>Fungi</taxon>
        <taxon>Dikarya</taxon>
        <taxon>Ascomycota</taxon>
        <taxon>Saccharomycotina</taxon>
        <taxon>Pichiomycetes</taxon>
        <taxon>Pichiales</taxon>
        <taxon>Pichiaceae</taxon>
        <taxon>Komagataella</taxon>
    </lineage>
</organism>
<keyword evidence="2" id="KW-0677">Repeat</keyword>
<dbReference type="STRING" id="644223.C4R2K7"/>
<feature type="compositionally biased region" description="Basic residues" evidence="4">
    <location>
        <begin position="354"/>
        <end position="368"/>
    </location>
</feature>
<dbReference type="SMART" id="SM00320">
    <property type="entry name" value="WD40"/>
    <property type="match status" value="4"/>
</dbReference>
<dbReference type="AlphaFoldDB" id="C4R2K7"/>
<evidence type="ECO:0000256" key="4">
    <source>
        <dbReference type="SAM" id="MobiDB-lite"/>
    </source>
</evidence>
<dbReference type="eggNOG" id="KOG1188">
    <property type="taxonomic scope" value="Eukaryota"/>
</dbReference>
<dbReference type="Gene3D" id="2.130.10.10">
    <property type="entry name" value="YVTN repeat-like/Quinoprotein amine dehydrogenase"/>
    <property type="match status" value="2"/>
</dbReference>
<protein>
    <submittedName>
        <fullName evidence="5">Uncharacterized protein</fullName>
    </submittedName>
</protein>
<dbReference type="GO" id="GO:0005634">
    <property type="term" value="C:nucleus"/>
    <property type="evidence" value="ECO:0007669"/>
    <property type="project" value="EnsemblFungi"/>
</dbReference>
<dbReference type="KEGG" id="ppa:PAS_chr2-2_0189"/>
<dbReference type="GeneID" id="8198764"/>
<evidence type="ECO:0000313" key="5">
    <source>
        <dbReference type="EMBL" id="CAY69731.1"/>
    </source>
</evidence>
<dbReference type="InParanoid" id="C4R2K7"/>
<name>C4R2K7_KOMPG</name>
<feature type="compositionally biased region" description="Basic and acidic residues" evidence="4">
    <location>
        <begin position="325"/>
        <end position="338"/>
    </location>
</feature>
<evidence type="ECO:0000256" key="3">
    <source>
        <dbReference type="PROSITE-ProRule" id="PRU00221"/>
    </source>
</evidence>
<proteinExistence type="predicted"/>
<gene>
    <name evidence="5" type="ordered locus">PAS_chr2-2_0189</name>
</gene>
<dbReference type="RefSeq" id="XP_002492011.1">
    <property type="nucleotide sequence ID" value="XM_002491966.1"/>
</dbReference>
<dbReference type="PANTHER" id="PTHR22889:SF0">
    <property type="entry name" value="WD REPEAT-CONTAINING PROTEIN 89"/>
    <property type="match status" value="1"/>
</dbReference>
<dbReference type="HOGENOM" id="CLU_037323_3_1_1"/>
<dbReference type="GO" id="GO:0005829">
    <property type="term" value="C:cytosol"/>
    <property type="evidence" value="ECO:0007669"/>
    <property type="project" value="EnsemblFungi"/>
</dbReference>
<evidence type="ECO:0000313" key="6">
    <source>
        <dbReference type="Proteomes" id="UP000000314"/>
    </source>
</evidence>
<dbReference type="InterPro" id="IPR039328">
    <property type="entry name" value="WDR89"/>
</dbReference>
<dbReference type="Pfam" id="PF00400">
    <property type="entry name" value="WD40"/>
    <property type="match status" value="1"/>
</dbReference>
<dbReference type="InterPro" id="IPR001680">
    <property type="entry name" value="WD40_rpt"/>
</dbReference>
<dbReference type="OrthoDB" id="25131at2759"/>
<dbReference type="SUPFAM" id="SSF50978">
    <property type="entry name" value="WD40 repeat-like"/>
    <property type="match status" value="1"/>
</dbReference>
<dbReference type="OMA" id="SIHSCGW"/>